<dbReference type="AlphaFoldDB" id="A0A4Y2KXU7"/>
<reference evidence="1 2" key="1">
    <citation type="journal article" date="2019" name="Sci. Rep.">
        <title>Orb-weaving spider Araneus ventricosus genome elucidates the spidroin gene catalogue.</title>
        <authorList>
            <person name="Kono N."/>
            <person name="Nakamura H."/>
            <person name="Ohtoshi R."/>
            <person name="Moran D.A.P."/>
            <person name="Shinohara A."/>
            <person name="Yoshida Y."/>
            <person name="Fujiwara M."/>
            <person name="Mori M."/>
            <person name="Tomita M."/>
            <person name="Arakawa K."/>
        </authorList>
    </citation>
    <scope>NUCLEOTIDE SEQUENCE [LARGE SCALE GENOMIC DNA]</scope>
</reference>
<sequence>DSRYLGHRRAGEVVSWAGGQVLVGWESVNELPSSLQTFQDTGTGLLVWGWLFLRMAFYSSRKASEAVGHMFPN</sequence>
<name>A0A4Y2KXU7_ARAVE</name>
<feature type="non-terminal residue" evidence="1">
    <location>
        <position position="1"/>
    </location>
</feature>
<accession>A0A4Y2KXU7</accession>
<comment type="caution">
    <text evidence="1">The sequence shown here is derived from an EMBL/GenBank/DDBJ whole genome shotgun (WGS) entry which is preliminary data.</text>
</comment>
<protein>
    <submittedName>
        <fullName evidence="1">Uncharacterized protein</fullName>
    </submittedName>
</protein>
<evidence type="ECO:0000313" key="1">
    <source>
        <dbReference type="EMBL" id="GBN06427.1"/>
    </source>
</evidence>
<gene>
    <name evidence="1" type="ORF">AVEN_53046_1</name>
</gene>
<keyword evidence="2" id="KW-1185">Reference proteome</keyword>
<evidence type="ECO:0000313" key="2">
    <source>
        <dbReference type="Proteomes" id="UP000499080"/>
    </source>
</evidence>
<proteinExistence type="predicted"/>
<dbReference type="Proteomes" id="UP000499080">
    <property type="component" value="Unassembled WGS sequence"/>
</dbReference>
<dbReference type="EMBL" id="BGPR01116238">
    <property type="protein sequence ID" value="GBN06427.1"/>
    <property type="molecule type" value="Genomic_DNA"/>
</dbReference>
<organism evidence="1 2">
    <name type="scientific">Araneus ventricosus</name>
    <name type="common">Orbweaver spider</name>
    <name type="synonym">Epeira ventricosa</name>
    <dbReference type="NCBI Taxonomy" id="182803"/>
    <lineage>
        <taxon>Eukaryota</taxon>
        <taxon>Metazoa</taxon>
        <taxon>Ecdysozoa</taxon>
        <taxon>Arthropoda</taxon>
        <taxon>Chelicerata</taxon>
        <taxon>Arachnida</taxon>
        <taxon>Araneae</taxon>
        <taxon>Araneomorphae</taxon>
        <taxon>Entelegynae</taxon>
        <taxon>Araneoidea</taxon>
        <taxon>Araneidae</taxon>
        <taxon>Araneus</taxon>
    </lineage>
</organism>